<evidence type="ECO:0000313" key="3">
    <source>
        <dbReference type="Proteomes" id="UP000054988"/>
    </source>
</evidence>
<proteinExistence type="predicted"/>
<protein>
    <submittedName>
        <fullName evidence="2">Uncharacterized protein</fullName>
    </submittedName>
</protein>
<comment type="caution">
    <text evidence="2">The sequence shown here is derived from an EMBL/GenBank/DDBJ whole genome shotgun (WGS) entry which is preliminary data.</text>
</comment>
<keyword evidence="1" id="KW-0812">Transmembrane</keyword>
<dbReference type="Proteomes" id="UP000054988">
    <property type="component" value="Unassembled WGS sequence"/>
</dbReference>
<organism evidence="2 3">
    <name type="scientific">Moniliophthora roreri</name>
    <name type="common">Frosty pod rot fungus</name>
    <name type="synonym">Monilia roreri</name>
    <dbReference type="NCBI Taxonomy" id="221103"/>
    <lineage>
        <taxon>Eukaryota</taxon>
        <taxon>Fungi</taxon>
        <taxon>Dikarya</taxon>
        <taxon>Basidiomycota</taxon>
        <taxon>Agaricomycotina</taxon>
        <taxon>Agaricomycetes</taxon>
        <taxon>Agaricomycetidae</taxon>
        <taxon>Agaricales</taxon>
        <taxon>Marasmiineae</taxon>
        <taxon>Marasmiaceae</taxon>
        <taxon>Moniliophthora</taxon>
    </lineage>
</organism>
<sequence>MVLYGLLTSLLEFSLYGFVQFIDQFSRFVWLFCALLASLMNFVDQST</sequence>
<keyword evidence="1" id="KW-1133">Transmembrane helix</keyword>
<dbReference type="AlphaFoldDB" id="A0A0W0G0J9"/>
<feature type="transmembrane region" description="Helical" evidence="1">
    <location>
        <begin position="25"/>
        <end position="43"/>
    </location>
</feature>
<reference evidence="2 3" key="1">
    <citation type="submission" date="2015-12" db="EMBL/GenBank/DDBJ databases">
        <title>Draft genome sequence of Moniliophthora roreri, the causal agent of frosty pod rot of cacao.</title>
        <authorList>
            <person name="Aime M.C."/>
            <person name="Diaz-Valderrama J.R."/>
            <person name="Kijpornyongpan T."/>
            <person name="Phillips-Mora W."/>
        </authorList>
    </citation>
    <scope>NUCLEOTIDE SEQUENCE [LARGE SCALE GENOMIC DNA]</scope>
    <source>
        <strain evidence="2 3">MCA 2952</strain>
    </source>
</reference>
<keyword evidence="1" id="KW-0472">Membrane</keyword>
<name>A0A0W0G0J9_MONRR</name>
<dbReference type="EMBL" id="LATX01001396">
    <property type="protein sequence ID" value="KTB42046.1"/>
    <property type="molecule type" value="Genomic_DNA"/>
</dbReference>
<evidence type="ECO:0000256" key="1">
    <source>
        <dbReference type="SAM" id="Phobius"/>
    </source>
</evidence>
<accession>A0A0W0G0J9</accession>
<gene>
    <name evidence="2" type="ORF">WG66_5376</name>
</gene>
<evidence type="ECO:0000313" key="2">
    <source>
        <dbReference type="EMBL" id="KTB42046.1"/>
    </source>
</evidence>